<accession>A0ABW4D0J5</accession>
<proteinExistence type="predicted"/>
<dbReference type="Pfam" id="PF09848">
    <property type="entry name" value="SLFN-g3_helicase"/>
    <property type="match status" value="1"/>
</dbReference>
<protein>
    <submittedName>
        <fullName evidence="2">DUF2075 domain-containing protein</fullName>
    </submittedName>
</protein>
<dbReference type="Gene3D" id="3.40.50.300">
    <property type="entry name" value="P-loop containing nucleotide triphosphate hydrolases"/>
    <property type="match status" value="1"/>
</dbReference>
<evidence type="ECO:0000313" key="2">
    <source>
        <dbReference type="EMBL" id="MFD1455044.1"/>
    </source>
</evidence>
<dbReference type="PROSITE" id="PS50164">
    <property type="entry name" value="GIY_YIG"/>
    <property type="match status" value="1"/>
</dbReference>
<dbReference type="InterPro" id="IPR018647">
    <property type="entry name" value="SLFN_3-like_DNA/RNA_helicase"/>
</dbReference>
<organism evidence="2 3">
    <name type="scientific">Levilactobacillus lanxiensis</name>
    <dbReference type="NCBI Taxonomy" id="2799568"/>
    <lineage>
        <taxon>Bacteria</taxon>
        <taxon>Bacillati</taxon>
        <taxon>Bacillota</taxon>
        <taxon>Bacilli</taxon>
        <taxon>Lactobacillales</taxon>
        <taxon>Lactobacillaceae</taxon>
        <taxon>Levilactobacillus</taxon>
    </lineage>
</organism>
<dbReference type="Pfam" id="PF01541">
    <property type="entry name" value="GIY-YIG"/>
    <property type="match status" value="1"/>
</dbReference>
<name>A0ABW4D0J5_9LACO</name>
<gene>
    <name evidence="2" type="ORF">ACFQ44_04985</name>
</gene>
<dbReference type="InterPro" id="IPR000305">
    <property type="entry name" value="GIY-YIG_endonuc"/>
</dbReference>
<dbReference type="Proteomes" id="UP001597189">
    <property type="component" value="Unassembled WGS sequence"/>
</dbReference>
<comment type="caution">
    <text evidence="2">The sequence shown here is derived from an EMBL/GenBank/DDBJ whole genome shotgun (WGS) entry which is preliminary data.</text>
</comment>
<dbReference type="InterPro" id="IPR027417">
    <property type="entry name" value="P-loop_NTPase"/>
</dbReference>
<evidence type="ECO:0000259" key="1">
    <source>
        <dbReference type="PROSITE" id="PS50164"/>
    </source>
</evidence>
<dbReference type="CDD" id="cd10439">
    <property type="entry name" value="GIY-YIG_COG3410"/>
    <property type="match status" value="1"/>
</dbReference>
<dbReference type="RefSeq" id="WP_203643956.1">
    <property type="nucleotide sequence ID" value="NZ_BOLN01000003.1"/>
</dbReference>
<reference evidence="3" key="1">
    <citation type="journal article" date="2019" name="Int. J. Syst. Evol. Microbiol.">
        <title>The Global Catalogue of Microorganisms (GCM) 10K type strain sequencing project: providing services to taxonomists for standard genome sequencing and annotation.</title>
        <authorList>
            <consortium name="The Broad Institute Genomics Platform"/>
            <consortium name="The Broad Institute Genome Sequencing Center for Infectious Disease"/>
            <person name="Wu L."/>
            <person name="Ma J."/>
        </authorList>
    </citation>
    <scope>NUCLEOTIDE SEQUENCE [LARGE SCALE GENOMIC DNA]</scope>
    <source>
        <strain evidence="3">CCM 8979</strain>
    </source>
</reference>
<keyword evidence="3" id="KW-1185">Reference proteome</keyword>
<dbReference type="EMBL" id="JBHTOD010000003">
    <property type="protein sequence ID" value="MFD1455044.1"/>
    <property type="molecule type" value="Genomic_DNA"/>
</dbReference>
<feature type="domain" description="GIY-YIG" evidence="1">
    <location>
        <begin position="44"/>
        <end position="134"/>
    </location>
</feature>
<dbReference type="SUPFAM" id="SSF52540">
    <property type="entry name" value="P-loop containing nucleoside triphosphate hydrolases"/>
    <property type="match status" value="1"/>
</dbReference>
<evidence type="ECO:0000313" key="3">
    <source>
        <dbReference type="Proteomes" id="UP001597189"/>
    </source>
</evidence>
<sequence length="584" mass="66530">MADTTKSEAAGLPQPVVEEVAFSRQGLTDIQKKVAGNRVELLLEYPTVYIVYDKEKPHAYQVYVGETNNIEQRTRQHLEDDPLRREDWRYLAESSASQLLVIGHPHFNKSLTLDIENNMMLYMSGVESVKKLNNRRENQQNKYYTFKEKDKIFSAIWRKLHNFDPELFPIEEVVRDSALFKASPFHTLTKEQDHARELILRRIQAALHVPQGHQLILVEGEAGSGKTVLLSSLFYQLWQLGEDKNYSEFNTANSYLLVNHNEQVKVYENIAAKLGMNTANVSKPTAFINNEQTAAGVDVVLVDEAHLLWTQGKQSYRGENQLDDILARAKVVVAVFDKKQILSREGYLTTNEIHKLEHHAKQQGNWIQFKQQLRMNASEATQTWLTSLIERHVVDPIPADSSYDLKIFDDPVALYQAIQAKAQSKEHGLSRMLATFDWPYKNKPPKDGQLYRVTVGKLSLPWNLQLKPAKQQRGRMKRLAWAEQDQTIGEVGSTFTIQGFDLNYSGVIIGPSVKYRDGHVVFDPKASQNQKATTRRTLANGEKVYVDKELLPNELNVLLTRGVNGLYIYAVDDALRAALLAAQS</sequence>